<reference evidence="17" key="1">
    <citation type="submission" date="2022-08" db="EMBL/GenBank/DDBJ databases">
        <title>Nisaea acidiphila sp. nov., isolated from a marine algal debris and emended description of the genus Nisaea Urios et al. 2008.</title>
        <authorList>
            <person name="Kwon K."/>
        </authorList>
    </citation>
    <scope>NUCLEOTIDE SEQUENCE</scope>
    <source>
        <strain evidence="17">MEBiC11861</strain>
    </source>
</reference>
<evidence type="ECO:0000256" key="15">
    <source>
        <dbReference type="SAM" id="Phobius"/>
    </source>
</evidence>
<organism evidence="17 18">
    <name type="scientific">Nisaea acidiphila</name>
    <dbReference type="NCBI Taxonomy" id="1862145"/>
    <lineage>
        <taxon>Bacteria</taxon>
        <taxon>Pseudomonadati</taxon>
        <taxon>Pseudomonadota</taxon>
        <taxon>Alphaproteobacteria</taxon>
        <taxon>Rhodospirillales</taxon>
        <taxon>Thalassobaculaceae</taxon>
        <taxon>Nisaea</taxon>
    </lineage>
</organism>
<evidence type="ECO:0000256" key="10">
    <source>
        <dbReference type="ARBA" id="ARBA00031484"/>
    </source>
</evidence>
<dbReference type="InterPro" id="IPR046357">
    <property type="entry name" value="PPIase_dom_sf"/>
</dbReference>
<evidence type="ECO:0000256" key="7">
    <source>
        <dbReference type="ARBA" id="ARBA00023136"/>
    </source>
</evidence>
<dbReference type="InterPro" id="IPR027304">
    <property type="entry name" value="Trigger_fact/SurA_dom_sf"/>
</dbReference>
<comment type="similarity">
    <text evidence="11">Belongs to the PpiD chaperone family.</text>
</comment>
<feature type="transmembrane region" description="Helical" evidence="15">
    <location>
        <begin position="12"/>
        <end position="31"/>
    </location>
</feature>
<keyword evidence="18" id="KW-1185">Reference proteome</keyword>
<evidence type="ECO:0000256" key="1">
    <source>
        <dbReference type="ARBA" id="ARBA00004382"/>
    </source>
</evidence>
<keyword evidence="3" id="KW-1003">Cell membrane</keyword>
<evidence type="ECO:0000313" key="18">
    <source>
        <dbReference type="Proteomes" id="UP001060336"/>
    </source>
</evidence>
<dbReference type="Proteomes" id="UP001060336">
    <property type="component" value="Chromosome"/>
</dbReference>
<proteinExistence type="inferred from homology"/>
<dbReference type="SUPFAM" id="SSF54534">
    <property type="entry name" value="FKBP-like"/>
    <property type="match status" value="1"/>
</dbReference>
<name>A0A9J7ARH6_9PROT</name>
<dbReference type="Pfam" id="PF13624">
    <property type="entry name" value="SurA_N_3"/>
    <property type="match status" value="1"/>
</dbReference>
<evidence type="ECO:0000256" key="2">
    <source>
        <dbReference type="ARBA" id="ARBA00018370"/>
    </source>
</evidence>
<evidence type="ECO:0000259" key="16">
    <source>
        <dbReference type="PROSITE" id="PS50198"/>
    </source>
</evidence>
<evidence type="ECO:0000256" key="12">
    <source>
        <dbReference type="ARBA" id="ARBA00040743"/>
    </source>
</evidence>
<evidence type="ECO:0000256" key="14">
    <source>
        <dbReference type="PROSITE-ProRule" id="PRU00278"/>
    </source>
</evidence>
<keyword evidence="7 15" id="KW-0472">Membrane</keyword>
<keyword evidence="8" id="KW-0143">Chaperone</keyword>
<dbReference type="GO" id="GO:0005886">
    <property type="term" value="C:plasma membrane"/>
    <property type="evidence" value="ECO:0007669"/>
    <property type="project" value="UniProtKB-SubCell"/>
</dbReference>
<keyword evidence="14" id="KW-0413">Isomerase</keyword>
<evidence type="ECO:0000313" key="17">
    <source>
        <dbReference type="EMBL" id="UUX50211.1"/>
    </source>
</evidence>
<dbReference type="GO" id="GO:0003755">
    <property type="term" value="F:peptidyl-prolyl cis-trans isomerase activity"/>
    <property type="evidence" value="ECO:0007669"/>
    <property type="project" value="UniProtKB-KW"/>
</dbReference>
<evidence type="ECO:0000256" key="3">
    <source>
        <dbReference type="ARBA" id="ARBA00022475"/>
    </source>
</evidence>
<dbReference type="AlphaFoldDB" id="A0A9J7ARH6"/>
<evidence type="ECO:0000256" key="9">
    <source>
        <dbReference type="ARBA" id="ARBA00030642"/>
    </source>
</evidence>
<dbReference type="Gene3D" id="3.10.50.40">
    <property type="match status" value="1"/>
</dbReference>
<keyword evidence="14" id="KW-0697">Rotamase</keyword>
<dbReference type="Pfam" id="PF13145">
    <property type="entry name" value="Rotamase_2"/>
    <property type="match status" value="1"/>
</dbReference>
<keyword evidence="4" id="KW-0997">Cell inner membrane</keyword>
<keyword evidence="5 15" id="KW-0812">Transmembrane</keyword>
<dbReference type="EMBL" id="CP102480">
    <property type="protein sequence ID" value="UUX50211.1"/>
    <property type="molecule type" value="Genomic_DNA"/>
</dbReference>
<sequence length="639" mass="68791">MLQLIRSRVTSIFVKALFVLLIASFAVWGIGDIFLGSPTGKAAIEVGDVEVTTAEVLDEFERVRRNMGVQVTAQEAAQFGLLEQVMNDLANRALFMAEAGDLGLAVGDDQIKRQIAEMPAFRDQTGRFNPDLFRQALFRAQLSEGAFLNLLREEIRRDQIVNAVTAGFSAPDVQRDAYYRYRNEERAAKLVTLDASSLPAPPTPTESEIDSFYNENKERYRAPEYRSATVLSLTADALAVDIEVPEDRLREAYESRLDEFRSVGRRTVDQIFLADKDTADKAAAALGEGRSFEQVAGEIAEMSPDALSLGSVTRADLDGTALADAIFTAELNTPTAPVESDLGWHIFRVTEIVPESTKPFDEVKDQVKREVAHNEALDKIFEIANQIEDSLAAGDTIEEAAKVAEVPVQAITDIDRQGLGKDGGTAEGIAADARFRTTLFQTPAQEQSQLEETQGGGYFILRVDGITKAAIRPLDEVEERVTADLVAERRADANLKRAQALVQQAASGGLEAAAEAAGLEVQTLAPFTRTGDGLPDGLPADVAEIAFDLKISDIGMSEDLSQIHIAELTAINEADPAAAGDVIEPLARQIQSGMAADAVALLIAALRESHNVTIDAGLPLAVINGDVGGPAPQQSGGLF</sequence>
<evidence type="ECO:0000256" key="5">
    <source>
        <dbReference type="ARBA" id="ARBA00022692"/>
    </source>
</evidence>
<evidence type="ECO:0000256" key="13">
    <source>
        <dbReference type="ARBA" id="ARBA00042775"/>
    </source>
</evidence>
<gene>
    <name evidence="17" type="ORF">NUH88_00620</name>
</gene>
<dbReference type="KEGG" id="naci:NUH88_00620"/>
<dbReference type="InterPro" id="IPR052029">
    <property type="entry name" value="PpiD_chaperone"/>
</dbReference>
<comment type="subcellular location">
    <subcellularLocation>
        <location evidence="1">Cell inner membrane</location>
        <topology evidence="1">Single-pass type II membrane protein</topology>
        <orientation evidence="1">Periplasmic side</orientation>
    </subcellularLocation>
</comment>
<dbReference type="PANTHER" id="PTHR47529">
    <property type="entry name" value="PEPTIDYL-PROLYL CIS-TRANS ISOMERASE D"/>
    <property type="match status" value="1"/>
</dbReference>
<evidence type="ECO:0000256" key="4">
    <source>
        <dbReference type="ARBA" id="ARBA00022519"/>
    </source>
</evidence>
<dbReference type="InterPro" id="IPR000297">
    <property type="entry name" value="PPIase_PpiC"/>
</dbReference>
<evidence type="ECO:0000256" key="8">
    <source>
        <dbReference type="ARBA" id="ARBA00023186"/>
    </source>
</evidence>
<evidence type="ECO:0000256" key="6">
    <source>
        <dbReference type="ARBA" id="ARBA00022989"/>
    </source>
</evidence>
<accession>A0A9J7ARH6</accession>
<dbReference type="PANTHER" id="PTHR47529:SF1">
    <property type="entry name" value="PERIPLASMIC CHAPERONE PPID"/>
    <property type="match status" value="1"/>
</dbReference>
<dbReference type="SUPFAM" id="SSF109998">
    <property type="entry name" value="Triger factor/SurA peptide-binding domain-like"/>
    <property type="match status" value="1"/>
</dbReference>
<dbReference type="RefSeq" id="WP_257769316.1">
    <property type="nucleotide sequence ID" value="NZ_CP102480.1"/>
</dbReference>
<dbReference type="PROSITE" id="PS50198">
    <property type="entry name" value="PPIC_PPIASE_2"/>
    <property type="match status" value="1"/>
</dbReference>
<evidence type="ECO:0000256" key="11">
    <source>
        <dbReference type="ARBA" id="ARBA00038408"/>
    </source>
</evidence>
<keyword evidence="6 15" id="KW-1133">Transmembrane helix</keyword>
<feature type="domain" description="PpiC" evidence="16">
    <location>
        <begin position="263"/>
        <end position="351"/>
    </location>
</feature>
<protein>
    <recommendedName>
        <fullName evidence="2">Parvulin-like PPIase</fullName>
    </recommendedName>
    <alternativeName>
        <fullName evidence="9">Peptidyl-prolyl cis-trans isomerase plp</fullName>
    </alternativeName>
    <alternativeName>
        <fullName evidence="12">Periplasmic chaperone PpiD</fullName>
    </alternativeName>
    <alternativeName>
        <fullName evidence="13">Periplasmic folding chaperone</fullName>
    </alternativeName>
    <alternativeName>
        <fullName evidence="10">Rotamase plp</fullName>
    </alternativeName>
</protein>
<dbReference type="Gene3D" id="1.10.4030.10">
    <property type="entry name" value="Porin chaperone SurA, peptide-binding domain"/>
    <property type="match status" value="1"/>
</dbReference>